<dbReference type="GO" id="GO:0044010">
    <property type="term" value="P:single-species biofilm formation"/>
    <property type="evidence" value="ECO:0007669"/>
    <property type="project" value="TreeGrafter"/>
</dbReference>
<dbReference type="eggNOG" id="COG3098">
    <property type="taxonomic scope" value="Bacteria"/>
</dbReference>
<dbReference type="Proteomes" id="UP000030675">
    <property type="component" value="Unassembled WGS sequence"/>
</dbReference>
<organism evidence="2 3">
    <name type="scientific">Photobacterium leiognathi lrivu.4.1</name>
    <dbReference type="NCBI Taxonomy" id="1248232"/>
    <lineage>
        <taxon>Bacteria</taxon>
        <taxon>Pseudomonadati</taxon>
        <taxon>Pseudomonadota</taxon>
        <taxon>Gammaproteobacteria</taxon>
        <taxon>Vibrionales</taxon>
        <taxon>Vibrionaceae</taxon>
        <taxon>Photobacterium</taxon>
    </lineage>
</organism>
<evidence type="ECO:0000313" key="3">
    <source>
        <dbReference type="Proteomes" id="UP000030675"/>
    </source>
</evidence>
<sequence length="106" mass="12463">MDKYHHSQRLLDELEVVLRQHCHWQLTPPDPQALASTEPFAIDTLDCHQWLQWIFIPKFGQLIALRLPLPERFEISPYVEEAMKEQAGVEAILAITHQLDLLFKQH</sequence>
<reference evidence="3" key="1">
    <citation type="submission" date="2012-12" db="EMBL/GenBank/DDBJ databases">
        <title>Genome Sequence of Photobacterium leiognathi lrivu.4.1.</title>
        <authorList>
            <person name="Urbanczyk H."/>
            <person name="Ogura Y."/>
            <person name="Hayashi T."/>
            <person name="Dunlap P.V."/>
        </authorList>
    </citation>
    <scope>NUCLEOTIDE SEQUENCE [LARGE SCALE GENOMIC DNA]</scope>
    <source>
        <strain evidence="3">lrivu.4.1</strain>
    </source>
</reference>
<dbReference type="InterPro" id="IPR023376">
    <property type="entry name" value="YqcC-like_dom"/>
</dbReference>
<dbReference type="InterPro" id="IPR007384">
    <property type="entry name" value="UCP006257"/>
</dbReference>
<proteinExistence type="predicted"/>
<dbReference type="Pfam" id="PF04287">
    <property type="entry name" value="DUF446"/>
    <property type="match status" value="1"/>
</dbReference>
<evidence type="ECO:0000259" key="1">
    <source>
        <dbReference type="Pfam" id="PF04287"/>
    </source>
</evidence>
<dbReference type="HOGENOM" id="CLU_130358_0_0_6"/>
<keyword evidence="2" id="KW-0418">Kinase</keyword>
<feature type="domain" description="YqcC-like" evidence="1">
    <location>
        <begin position="8"/>
        <end position="101"/>
    </location>
</feature>
<keyword evidence="2" id="KW-0808">Transferase</keyword>
<dbReference type="GO" id="GO:0016301">
    <property type="term" value="F:kinase activity"/>
    <property type="evidence" value="ECO:0007669"/>
    <property type="project" value="UniProtKB-KW"/>
</dbReference>
<protein>
    <submittedName>
        <fullName evidence="2">Anhydro-N-acetylmuramic acid kinase</fullName>
    </submittedName>
</protein>
<dbReference type="InterPro" id="IPR036814">
    <property type="entry name" value="YqcC-like_sf"/>
</dbReference>
<dbReference type="PIRSF" id="PIRSF006257">
    <property type="entry name" value="UCP006257"/>
    <property type="match status" value="1"/>
</dbReference>
<accession>A0A0U1P7Z7</accession>
<dbReference type="PANTHER" id="PTHR39586:SF1">
    <property type="entry name" value="CYTOPLASMIC PROTEIN"/>
    <property type="match status" value="1"/>
</dbReference>
<gene>
    <name evidence="2" type="ORF">PLEI_2335</name>
</gene>
<dbReference type="PANTHER" id="PTHR39586">
    <property type="entry name" value="CYTOPLASMIC PROTEIN-RELATED"/>
    <property type="match status" value="1"/>
</dbReference>
<dbReference type="SUPFAM" id="SSF158452">
    <property type="entry name" value="YqcC-like"/>
    <property type="match status" value="1"/>
</dbReference>
<dbReference type="EMBL" id="DF196819">
    <property type="protein sequence ID" value="GAD30679.1"/>
    <property type="molecule type" value="Genomic_DNA"/>
</dbReference>
<name>A0A0U1P7Z7_PHOLE</name>
<dbReference type="AlphaFoldDB" id="A0A0U1P7Z7"/>
<dbReference type="Gene3D" id="1.20.1440.40">
    <property type="entry name" value="YqcC-like"/>
    <property type="match status" value="1"/>
</dbReference>
<dbReference type="RefSeq" id="WP_023933412.1">
    <property type="nucleotide sequence ID" value="NZ_DF196819.1"/>
</dbReference>
<evidence type="ECO:0000313" key="2">
    <source>
        <dbReference type="EMBL" id="GAD30679.1"/>
    </source>
</evidence>